<dbReference type="KEGG" id="ado:A6F68_01392"/>
<keyword evidence="3" id="KW-1185">Reference proteome</keyword>
<evidence type="ECO:0000256" key="1">
    <source>
        <dbReference type="SAM" id="Phobius"/>
    </source>
</evidence>
<reference evidence="2 3" key="1">
    <citation type="submission" date="2016-07" db="EMBL/GenBank/DDBJ databases">
        <title>Complete genome sequence of Altererythrobacter dongtanensis KCTC 22672, a type strain with esterase isolated from tidal flat.</title>
        <authorList>
            <person name="Cheng H."/>
            <person name="Wu Y.-H."/>
            <person name="Zhou P."/>
            <person name="Huo Y.-Y."/>
            <person name="Wang C.-S."/>
            <person name="Xu X.-W."/>
        </authorList>
    </citation>
    <scope>NUCLEOTIDE SEQUENCE [LARGE SCALE GENOMIC DNA]</scope>
    <source>
        <strain evidence="2 3">KCTC 22672</strain>
    </source>
</reference>
<accession>A0A1B2ACT3</accession>
<dbReference type="EMBL" id="CP016591">
    <property type="protein sequence ID" value="ANY19908.1"/>
    <property type="molecule type" value="Genomic_DNA"/>
</dbReference>
<keyword evidence="1" id="KW-1133">Transmembrane helix</keyword>
<dbReference type="Proteomes" id="UP000092932">
    <property type="component" value="Chromosome"/>
</dbReference>
<keyword evidence="1" id="KW-0812">Transmembrane</keyword>
<name>A0A1B2ACT3_9SPHN</name>
<evidence type="ECO:0000313" key="2">
    <source>
        <dbReference type="EMBL" id="ANY19908.1"/>
    </source>
</evidence>
<dbReference type="PATRIC" id="fig|692370.5.peg.1406"/>
<proteinExistence type="predicted"/>
<gene>
    <name evidence="2" type="ORF">A6F68_01392</name>
</gene>
<protein>
    <submittedName>
        <fullName evidence="2">Uncharacterized protein</fullName>
    </submittedName>
</protein>
<dbReference type="OrthoDB" id="9981310at2"/>
<dbReference type="RefSeq" id="WP_084001743.1">
    <property type="nucleotide sequence ID" value="NZ_CP016591.1"/>
</dbReference>
<feature type="transmembrane region" description="Helical" evidence="1">
    <location>
        <begin position="43"/>
        <end position="59"/>
    </location>
</feature>
<feature type="transmembrane region" description="Helical" evidence="1">
    <location>
        <begin position="7"/>
        <end position="31"/>
    </location>
</feature>
<organism evidence="2 3">
    <name type="scientific">Tsuneonella dongtanensis</name>
    <dbReference type="NCBI Taxonomy" id="692370"/>
    <lineage>
        <taxon>Bacteria</taxon>
        <taxon>Pseudomonadati</taxon>
        <taxon>Pseudomonadota</taxon>
        <taxon>Alphaproteobacteria</taxon>
        <taxon>Sphingomonadales</taxon>
        <taxon>Erythrobacteraceae</taxon>
        <taxon>Tsuneonella</taxon>
    </lineage>
</organism>
<keyword evidence="1" id="KW-0472">Membrane</keyword>
<dbReference type="STRING" id="692370.A6F68_01392"/>
<dbReference type="AlphaFoldDB" id="A0A1B2ACT3"/>
<sequence length="64" mass="7250">MKQGTVAGALADFALMMIIFTIINLLFQHGLNFASWDIQETQITYNTTLAAVLAVGWLVRRRFF</sequence>
<evidence type="ECO:0000313" key="3">
    <source>
        <dbReference type="Proteomes" id="UP000092932"/>
    </source>
</evidence>